<dbReference type="Proteomes" id="UP001396334">
    <property type="component" value="Unassembled WGS sequence"/>
</dbReference>
<sequence length="89" mass="10846">MDSKYQVIKRLLFELSKELKAVKEQVEISAKEQQFWKRKLEIYRMEKKAMHRDLVSLHEKHQSEIEMLRKEFKLNFESFSSEAKSWGPK</sequence>
<dbReference type="PROSITE" id="PS50858">
    <property type="entry name" value="BSD"/>
    <property type="match status" value="1"/>
</dbReference>
<accession>A0ABR1ZTX3</accession>
<dbReference type="InterPro" id="IPR005607">
    <property type="entry name" value="BSD_dom"/>
</dbReference>
<proteinExistence type="predicted"/>
<organism evidence="2 3">
    <name type="scientific">Hibiscus sabdariffa</name>
    <name type="common">roselle</name>
    <dbReference type="NCBI Taxonomy" id="183260"/>
    <lineage>
        <taxon>Eukaryota</taxon>
        <taxon>Viridiplantae</taxon>
        <taxon>Streptophyta</taxon>
        <taxon>Embryophyta</taxon>
        <taxon>Tracheophyta</taxon>
        <taxon>Spermatophyta</taxon>
        <taxon>Magnoliopsida</taxon>
        <taxon>eudicotyledons</taxon>
        <taxon>Gunneridae</taxon>
        <taxon>Pentapetalae</taxon>
        <taxon>rosids</taxon>
        <taxon>malvids</taxon>
        <taxon>Malvales</taxon>
        <taxon>Malvaceae</taxon>
        <taxon>Malvoideae</taxon>
        <taxon>Hibiscus</taxon>
    </lineage>
</organism>
<gene>
    <name evidence="2" type="ORF">V6N11_014216</name>
</gene>
<evidence type="ECO:0000313" key="3">
    <source>
        <dbReference type="Proteomes" id="UP001396334"/>
    </source>
</evidence>
<evidence type="ECO:0000259" key="1">
    <source>
        <dbReference type="PROSITE" id="PS50858"/>
    </source>
</evidence>
<dbReference type="EMBL" id="JBBPBN010000599">
    <property type="protein sequence ID" value="KAK8484164.1"/>
    <property type="molecule type" value="Genomic_DNA"/>
</dbReference>
<name>A0ABR1ZTX3_9ROSI</name>
<evidence type="ECO:0000313" key="2">
    <source>
        <dbReference type="EMBL" id="KAK8484164.1"/>
    </source>
</evidence>
<protein>
    <recommendedName>
        <fullName evidence="1">BSD domain-containing protein</fullName>
    </recommendedName>
</protein>
<feature type="domain" description="BSD" evidence="1">
    <location>
        <begin position="1"/>
        <end position="47"/>
    </location>
</feature>
<keyword evidence="3" id="KW-1185">Reference proteome</keyword>
<reference evidence="2 3" key="1">
    <citation type="journal article" date="2024" name="G3 (Bethesda)">
        <title>Genome assembly of Hibiscus sabdariffa L. provides insights into metabolisms of medicinal natural products.</title>
        <authorList>
            <person name="Kim T."/>
        </authorList>
    </citation>
    <scope>NUCLEOTIDE SEQUENCE [LARGE SCALE GENOMIC DNA]</scope>
    <source>
        <strain evidence="2">TK-2024</strain>
        <tissue evidence="2">Old leaves</tissue>
    </source>
</reference>
<comment type="caution">
    <text evidence="2">The sequence shown here is derived from an EMBL/GenBank/DDBJ whole genome shotgun (WGS) entry which is preliminary data.</text>
</comment>